<organism evidence="1 2">
    <name type="scientific">Adiantum capillus-veneris</name>
    <name type="common">Maidenhair fern</name>
    <dbReference type="NCBI Taxonomy" id="13818"/>
    <lineage>
        <taxon>Eukaryota</taxon>
        <taxon>Viridiplantae</taxon>
        <taxon>Streptophyta</taxon>
        <taxon>Embryophyta</taxon>
        <taxon>Tracheophyta</taxon>
        <taxon>Polypodiopsida</taxon>
        <taxon>Polypodiidae</taxon>
        <taxon>Polypodiales</taxon>
        <taxon>Pteridineae</taxon>
        <taxon>Pteridaceae</taxon>
        <taxon>Vittarioideae</taxon>
        <taxon>Adiantum</taxon>
    </lineage>
</organism>
<comment type="caution">
    <text evidence="1">The sequence shown here is derived from an EMBL/GenBank/DDBJ whole genome shotgun (WGS) entry which is preliminary data.</text>
</comment>
<evidence type="ECO:0000313" key="2">
    <source>
        <dbReference type="Proteomes" id="UP000886520"/>
    </source>
</evidence>
<reference evidence="1" key="1">
    <citation type="submission" date="2021-01" db="EMBL/GenBank/DDBJ databases">
        <title>Adiantum capillus-veneris genome.</title>
        <authorList>
            <person name="Fang Y."/>
            <person name="Liao Q."/>
        </authorList>
    </citation>
    <scope>NUCLEOTIDE SEQUENCE</scope>
    <source>
        <strain evidence="1">H3</strain>
        <tissue evidence="1">Leaf</tissue>
    </source>
</reference>
<gene>
    <name evidence="1" type="ORF">GOP47_0012000</name>
</gene>
<name>A0A9D4ZHB5_ADICA</name>
<dbReference type="EMBL" id="JABFUD020000011">
    <property type="protein sequence ID" value="KAI5073987.1"/>
    <property type="molecule type" value="Genomic_DNA"/>
</dbReference>
<evidence type="ECO:0000313" key="1">
    <source>
        <dbReference type="EMBL" id="KAI5073987.1"/>
    </source>
</evidence>
<sequence>MGSKQMTKPKPKACVGAVEGGMSPRGLIESLVEDMDREPDAYASVLECSVGTYTGKASVGVHAKATTAEASAWAGPAYVAARGPTVSAGAHAGLGGLSAKASAEVCRAEANVLGAGVAVGLQADTGASIGLDGISASVLGFGVAIGPKTSIKVPVAEVSCSIM</sequence>
<dbReference type="AlphaFoldDB" id="A0A9D4ZHB5"/>
<dbReference type="Proteomes" id="UP000886520">
    <property type="component" value="Chromosome 11"/>
</dbReference>
<accession>A0A9D4ZHB5</accession>
<proteinExistence type="predicted"/>
<protein>
    <submittedName>
        <fullName evidence="1">Uncharacterized protein</fullName>
    </submittedName>
</protein>
<dbReference type="OrthoDB" id="2333662at2759"/>
<keyword evidence="2" id="KW-1185">Reference proteome</keyword>